<dbReference type="InterPro" id="IPR013761">
    <property type="entry name" value="SAM/pointed_sf"/>
</dbReference>
<dbReference type="PANTHER" id="PTHR14454:SF11">
    <property type="entry name" value="SERRANO, ISOFORM F"/>
    <property type="match status" value="1"/>
</dbReference>
<evidence type="ECO:0000313" key="3">
    <source>
        <dbReference type="EMBL" id="KAK3576940.1"/>
    </source>
</evidence>
<dbReference type="Pfam" id="PF07647">
    <property type="entry name" value="SAM_2"/>
    <property type="match status" value="1"/>
</dbReference>
<dbReference type="Proteomes" id="UP001195483">
    <property type="component" value="Unassembled WGS sequence"/>
</dbReference>
<evidence type="ECO:0000259" key="2">
    <source>
        <dbReference type="Pfam" id="PF07647"/>
    </source>
</evidence>
<sequence>MEFMLDIAEYGIAEFYETFCRQFPMLAMVTVGYCSDLMSETFDKGQGLRIHTISKQTRVVAKQTDKGEENLFSIPLDYPIKFHVSKKNVRKGKGKSLREILAIQSLPIVVQFAKGHSFQMGSRKVSTDSLPALTLIDTFEETYLLCNTLIDDFLDNRPVAIPLYLKYIRLSRILGYKDKSKKKEFDKYIKQLDDQSTRLIYDPTYGNEDIAVYNPNDIHSCSQYAYLQPDAYSDISILYESYGSAKTVYENIDVDRSVYDNKDDDMNTYDLADFTHAENPQVELCGFKIVDWTDHTEARPSSEREGNLMYPFETTLQKSGSKSEISEPPPIQPKPTTLNSKKVREPPPIPPRRKPPNEQGTTLKGDNLSDLKKRETQSGLYEDIMENVQSPPLSPSRPVSSNQIASEATLAFHADVIPPNPAFSKVVKQKEPNSGHVTTVQSITPQLPGCQLSEMSIDQIGQCLKWLGLSHYVDTFKDNGVDGMILKEFDEQLLAEDFGFKKLEVIKMIQFIRRGHIPK</sequence>
<accession>A0AAE0RPJ0</accession>
<dbReference type="EMBL" id="JAEAOA010001088">
    <property type="protein sequence ID" value="KAK3576940.1"/>
    <property type="molecule type" value="Genomic_DNA"/>
</dbReference>
<evidence type="ECO:0000313" key="4">
    <source>
        <dbReference type="Proteomes" id="UP001195483"/>
    </source>
</evidence>
<reference evidence="3" key="1">
    <citation type="journal article" date="2021" name="Genome Biol. Evol.">
        <title>A High-Quality Reference Genome for a Parasitic Bivalve with Doubly Uniparental Inheritance (Bivalvia: Unionida).</title>
        <authorList>
            <person name="Smith C.H."/>
        </authorList>
    </citation>
    <scope>NUCLEOTIDE SEQUENCE</scope>
    <source>
        <strain evidence="3">CHS0354</strain>
    </source>
</reference>
<evidence type="ECO:0000256" key="1">
    <source>
        <dbReference type="SAM" id="MobiDB-lite"/>
    </source>
</evidence>
<organism evidence="3 4">
    <name type="scientific">Potamilus streckersoni</name>
    <dbReference type="NCBI Taxonomy" id="2493646"/>
    <lineage>
        <taxon>Eukaryota</taxon>
        <taxon>Metazoa</taxon>
        <taxon>Spiralia</taxon>
        <taxon>Lophotrochozoa</taxon>
        <taxon>Mollusca</taxon>
        <taxon>Bivalvia</taxon>
        <taxon>Autobranchia</taxon>
        <taxon>Heteroconchia</taxon>
        <taxon>Palaeoheterodonta</taxon>
        <taxon>Unionida</taxon>
        <taxon>Unionoidea</taxon>
        <taxon>Unionidae</taxon>
        <taxon>Ambleminae</taxon>
        <taxon>Lampsilini</taxon>
        <taxon>Potamilus</taxon>
    </lineage>
</organism>
<dbReference type="SUPFAM" id="SSF47769">
    <property type="entry name" value="SAM/Pointed domain"/>
    <property type="match status" value="1"/>
</dbReference>
<dbReference type="PANTHER" id="PTHR14454">
    <property type="entry name" value="GRB2-ASSOCIATED AND REGULATOR OF MAPK PROTEIN FAMILY MEMBER"/>
    <property type="match status" value="1"/>
</dbReference>
<dbReference type="Gene3D" id="1.10.150.50">
    <property type="entry name" value="Transcription Factor, Ets-1"/>
    <property type="match status" value="1"/>
</dbReference>
<proteinExistence type="predicted"/>
<protein>
    <recommendedName>
        <fullName evidence="2">SAM domain-containing protein</fullName>
    </recommendedName>
</protein>
<gene>
    <name evidence="3" type="ORF">CHS0354_017615</name>
</gene>
<reference evidence="3" key="2">
    <citation type="journal article" date="2021" name="Genome Biol. Evol.">
        <title>Developing a high-quality reference genome for a parasitic bivalve with doubly uniparental inheritance (Bivalvia: Unionida).</title>
        <authorList>
            <person name="Smith C.H."/>
        </authorList>
    </citation>
    <scope>NUCLEOTIDE SEQUENCE</scope>
    <source>
        <strain evidence="3">CHS0354</strain>
        <tissue evidence="3">Mantle</tissue>
    </source>
</reference>
<feature type="domain" description="SAM" evidence="2">
    <location>
        <begin position="458"/>
        <end position="503"/>
    </location>
</feature>
<keyword evidence="4" id="KW-1185">Reference proteome</keyword>
<dbReference type="AlphaFoldDB" id="A0AAE0RPJ0"/>
<name>A0AAE0RPJ0_9BIVA</name>
<feature type="region of interest" description="Disordered" evidence="1">
    <location>
        <begin position="316"/>
        <end position="372"/>
    </location>
</feature>
<reference evidence="3" key="3">
    <citation type="submission" date="2023-05" db="EMBL/GenBank/DDBJ databases">
        <authorList>
            <person name="Smith C.H."/>
        </authorList>
    </citation>
    <scope>NUCLEOTIDE SEQUENCE</scope>
    <source>
        <strain evidence="3">CHS0354</strain>
        <tissue evidence="3">Mantle</tissue>
    </source>
</reference>
<dbReference type="InterPro" id="IPR001660">
    <property type="entry name" value="SAM"/>
</dbReference>
<dbReference type="InterPro" id="IPR052281">
    <property type="entry name" value="GAREM"/>
</dbReference>
<comment type="caution">
    <text evidence="3">The sequence shown here is derived from an EMBL/GenBank/DDBJ whole genome shotgun (WGS) entry which is preliminary data.</text>
</comment>